<gene>
    <name evidence="2" type="ORF">GHK53_26165</name>
</gene>
<evidence type="ECO:0000256" key="1">
    <source>
        <dbReference type="SAM" id="MobiDB-lite"/>
    </source>
</evidence>
<dbReference type="RefSeq" id="WP_013843870.1">
    <property type="nucleotide sequence ID" value="NZ_FNYP01000009.1"/>
</dbReference>
<reference evidence="2 3" key="1">
    <citation type="journal article" date="2013" name="Genome Biol.">
        <title>Comparative genomics of the core and accessory genomes of 48 Sinorhizobium strains comprising five genospecies.</title>
        <authorList>
            <person name="Sugawara M."/>
            <person name="Epstein B."/>
            <person name="Badgley B.D."/>
            <person name="Unno T."/>
            <person name="Xu L."/>
            <person name="Reese J."/>
            <person name="Gyaneshwar P."/>
            <person name="Denny R."/>
            <person name="Mudge J."/>
            <person name="Bharti A.K."/>
            <person name="Farmer A.D."/>
            <person name="May G.D."/>
            <person name="Woodward J.E."/>
            <person name="Medigue C."/>
            <person name="Vallenet D."/>
            <person name="Lajus A."/>
            <person name="Rouy Z."/>
            <person name="Martinez-Vaz B."/>
            <person name="Tiffin P."/>
            <person name="Young N.D."/>
            <person name="Sadowsky M.J."/>
        </authorList>
    </citation>
    <scope>NUCLEOTIDE SEQUENCE [LARGE SCALE GENOMIC DNA]</scope>
    <source>
        <strain evidence="2 3">N6B1</strain>
    </source>
</reference>
<evidence type="ECO:0000313" key="2">
    <source>
        <dbReference type="EMBL" id="MQW36158.1"/>
    </source>
</evidence>
<protein>
    <recommendedName>
        <fullName evidence="4">BrnA antitoxin family protein</fullName>
    </recommendedName>
</protein>
<comment type="caution">
    <text evidence="2">The sequence shown here is derived from an EMBL/GenBank/DDBJ whole genome shotgun (WGS) entry which is preliminary data.</text>
</comment>
<dbReference type="AlphaFoldDB" id="A0AAW9TUH4"/>
<proteinExistence type="predicted"/>
<dbReference type="EMBL" id="WISR01000211">
    <property type="protein sequence ID" value="MQW36158.1"/>
    <property type="molecule type" value="Genomic_DNA"/>
</dbReference>
<sequence length="107" mass="11978">MTSLSRRIRHISDKEEAAIQRKIDSDPDAPEATDEQLAKAKPFAEAFPDLAESIKRARGRPAVENPRQQISIRLDPDVIEHYKATGKGWQSRMNDDLRKAAGLKKAG</sequence>
<evidence type="ECO:0008006" key="4">
    <source>
        <dbReference type="Google" id="ProtNLM"/>
    </source>
</evidence>
<dbReference type="Pfam" id="PF14384">
    <property type="entry name" value="BrnA_antitoxin"/>
    <property type="match status" value="1"/>
</dbReference>
<evidence type="ECO:0000313" key="3">
    <source>
        <dbReference type="Proteomes" id="UP000429484"/>
    </source>
</evidence>
<feature type="compositionally biased region" description="Basic and acidic residues" evidence="1">
    <location>
        <begin position="10"/>
        <end position="25"/>
    </location>
</feature>
<name>A0AAW9TUH4_RHIML</name>
<feature type="region of interest" description="Disordered" evidence="1">
    <location>
        <begin position="1"/>
        <end position="36"/>
    </location>
</feature>
<dbReference type="Proteomes" id="UP000429484">
    <property type="component" value="Unassembled WGS sequence"/>
</dbReference>
<organism evidence="2 3">
    <name type="scientific">Rhizobium meliloti</name>
    <name type="common">Ensifer meliloti</name>
    <name type="synonym">Sinorhizobium meliloti</name>
    <dbReference type="NCBI Taxonomy" id="382"/>
    <lineage>
        <taxon>Bacteria</taxon>
        <taxon>Pseudomonadati</taxon>
        <taxon>Pseudomonadota</taxon>
        <taxon>Alphaproteobacteria</taxon>
        <taxon>Hyphomicrobiales</taxon>
        <taxon>Rhizobiaceae</taxon>
        <taxon>Sinorhizobium/Ensifer group</taxon>
        <taxon>Sinorhizobium</taxon>
    </lineage>
</organism>
<dbReference type="InterPro" id="IPR025528">
    <property type="entry name" value="BrnA_antitoxin"/>
</dbReference>
<accession>A0AAW9TUH4</accession>